<evidence type="ECO:0000256" key="1">
    <source>
        <dbReference type="ARBA" id="ARBA00022723"/>
    </source>
</evidence>
<evidence type="ECO:0000259" key="6">
    <source>
        <dbReference type="PROSITE" id="PS50966"/>
    </source>
</evidence>
<name>A0AAW2CFV8_9ROSI</name>
<dbReference type="PANTHER" id="PTHR31973">
    <property type="entry name" value="POLYPROTEIN, PUTATIVE-RELATED"/>
    <property type="match status" value="1"/>
</dbReference>
<comment type="caution">
    <text evidence="7">The sequence shown here is derived from an EMBL/GenBank/DDBJ whole genome shotgun (WGS) entry which is preliminary data.</text>
</comment>
<keyword evidence="3" id="KW-0862">Zinc</keyword>
<feature type="domain" description="SWIM-type" evidence="6">
    <location>
        <begin position="55"/>
        <end position="96"/>
    </location>
</feature>
<evidence type="ECO:0000313" key="7">
    <source>
        <dbReference type="EMBL" id="KAK9997134.1"/>
    </source>
</evidence>
<dbReference type="EMBL" id="JAZDWU010000007">
    <property type="protein sequence ID" value="KAK9997134.1"/>
    <property type="molecule type" value="Genomic_DNA"/>
</dbReference>
<dbReference type="SMART" id="SM00575">
    <property type="entry name" value="ZnF_PMZ"/>
    <property type="match status" value="1"/>
</dbReference>
<evidence type="ECO:0000313" key="8">
    <source>
        <dbReference type="Proteomes" id="UP001459277"/>
    </source>
</evidence>
<keyword evidence="2 4" id="KW-0863">Zinc-finger</keyword>
<dbReference type="AlphaFoldDB" id="A0AAW2CFV8"/>
<accession>A0AAW2CFV8</accession>
<evidence type="ECO:0000256" key="2">
    <source>
        <dbReference type="ARBA" id="ARBA00022771"/>
    </source>
</evidence>
<feature type="region of interest" description="Disordered" evidence="5">
    <location>
        <begin position="141"/>
        <end position="167"/>
    </location>
</feature>
<proteinExistence type="predicted"/>
<dbReference type="GO" id="GO:0008270">
    <property type="term" value="F:zinc ion binding"/>
    <property type="evidence" value="ECO:0007669"/>
    <property type="project" value="UniProtKB-KW"/>
</dbReference>
<dbReference type="InterPro" id="IPR007527">
    <property type="entry name" value="Znf_SWIM"/>
</dbReference>
<dbReference type="Pfam" id="PF04434">
    <property type="entry name" value="SWIM"/>
    <property type="match status" value="1"/>
</dbReference>
<dbReference type="InterPro" id="IPR006564">
    <property type="entry name" value="Znf_PMZ"/>
</dbReference>
<dbReference type="Proteomes" id="UP001459277">
    <property type="component" value="Unassembled WGS sequence"/>
</dbReference>
<evidence type="ECO:0000256" key="4">
    <source>
        <dbReference type="PROSITE-ProRule" id="PRU00325"/>
    </source>
</evidence>
<protein>
    <recommendedName>
        <fullName evidence="6">SWIM-type domain-containing protein</fullName>
    </recommendedName>
</protein>
<dbReference type="PROSITE" id="PS50966">
    <property type="entry name" value="ZF_SWIM"/>
    <property type="match status" value="1"/>
</dbReference>
<sequence length="381" mass="43711">MLECIRVRLMTRLYTKREGIQKYAGKLCSSIQDKLEKLKVESKPFSATPARSFFYEVASQYERHVVDLVKKTYSCRYWDLNGIPCKHAITAIYTNFETPETYTHLCYQKETYMEIYKKVLPPMPSQSKWVETGQLVPLAPHIYKPPGSPPKQRKKVPDKPRNPYKASRLSRPVRYGKCKKEGHNSRGCKVGITGETPWQRRQRLEREKAGCLPRKSIPTVPVWPAIWPNRFGQQCTGLAKAIPVWPAPLPTNRSTGGVRIREQLAAQRPPKMNLVGGKSKVSKQISFFHLICQQQKHNTLLVTTHFRGDSLLLSEPRLFAQVWWEMSICSNLSCFLFQESQLVNIHTVAQVLNFLNLQKFVTSLVYCRPFSLECGVEPGVA</sequence>
<keyword evidence="8" id="KW-1185">Reference proteome</keyword>
<reference evidence="7 8" key="1">
    <citation type="submission" date="2024-01" db="EMBL/GenBank/DDBJ databases">
        <title>A telomere-to-telomere, gap-free genome of sweet tea (Lithocarpus litseifolius).</title>
        <authorList>
            <person name="Zhou J."/>
        </authorList>
    </citation>
    <scope>NUCLEOTIDE SEQUENCE [LARGE SCALE GENOMIC DNA]</scope>
    <source>
        <strain evidence="7">Zhou-2022a</strain>
        <tissue evidence="7">Leaf</tissue>
    </source>
</reference>
<organism evidence="7 8">
    <name type="scientific">Lithocarpus litseifolius</name>
    <dbReference type="NCBI Taxonomy" id="425828"/>
    <lineage>
        <taxon>Eukaryota</taxon>
        <taxon>Viridiplantae</taxon>
        <taxon>Streptophyta</taxon>
        <taxon>Embryophyta</taxon>
        <taxon>Tracheophyta</taxon>
        <taxon>Spermatophyta</taxon>
        <taxon>Magnoliopsida</taxon>
        <taxon>eudicotyledons</taxon>
        <taxon>Gunneridae</taxon>
        <taxon>Pentapetalae</taxon>
        <taxon>rosids</taxon>
        <taxon>fabids</taxon>
        <taxon>Fagales</taxon>
        <taxon>Fagaceae</taxon>
        <taxon>Lithocarpus</taxon>
    </lineage>
</organism>
<evidence type="ECO:0000256" key="3">
    <source>
        <dbReference type="ARBA" id="ARBA00022833"/>
    </source>
</evidence>
<keyword evidence="1" id="KW-0479">Metal-binding</keyword>
<evidence type="ECO:0000256" key="5">
    <source>
        <dbReference type="SAM" id="MobiDB-lite"/>
    </source>
</evidence>
<gene>
    <name evidence="7" type="ORF">SO802_021820</name>
</gene>
<dbReference type="PANTHER" id="PTHR31973:SF187">
    <property type="entry name" value="MUTATOR TRANSPOSASE MUDRA PROTEIN"/>
    <property type="match status" value="1"/>
</dbReference>